<dbReference type="Proteomes" id="UP000263377">
    <property type="component" value="Unassembled WGS sequence"/>
</dbReference>
<keyword evidence="3" id="KW-1185">Reference proteome</keyword>
<reference evidence="2 3" key="1">
    <citation type="submission" date="2018-08" db="EMBL/GenBank/DDBJ databases">
        <title>Diversity &amp; Physiological Properties of Lignin-Decomposing Actinobacteria from Soil.</title>
        <authorList>
            <person name="Roh S.G."/>
            <person name="Kim S.B."/>
        </authorList>
    </citation>
    <scope>NUCLEOTIDE SEQUENCE [LARGE SCALE GENOMIC DNA]</scope>
    <source>
        <strain evidence="2 3">MMS17-GH009</strain>
    </source>
</reference>
<protein>
    <recommendedName>
        <fullName evidence="4">ATP/GTP-binding protein</fullName>
    </recommendedName>
</protein>
<dbReference type="EMBL" id="QVIG01000002">
    <property type="protein sequence ID" value="RGD56247.1"/>
    <property type="molecule type" value="Genomic_DNA"/>
</dbReference>
<proteinExistence type="predicted"/>
<accession>A0A372ZLX3</accession>
<organism evidence="2 3">
    <name type="scientific">Kitasatospora xanthocidica</name>
    <dbReference type="NCBI Taxonomy" id="83382"/>
    <lineage>
        <taxon>Bacteria</taxon>
        <taxon>Bacillati</taxon>
        <taxon>Actinomycetota</taxon>
        <taxon>Actinomycetes</taxon>
        <taxon>Kitasatosporales</taxon>
        <taxon>Streptomycetaceae</taxon>
        <taxon>Kitasatospora</taxon>
    </lineage>
</organism>
<keyword evidence="1" id="KW-0732">Signal</keyword>
<dbReference type="RefSeq" id="WP_049658834.1">
    <property type="nucleotide sequence ID" value="NZ_QVIG01000002.1"/>
</dbReference>
<dbReference type="AlphaFoldDB" id="A0A372ZLX3"/>
<feature type="signal peptide" evidence="1">
    <location>
        <begin position="1"/>
        <end position="31"/>
    </location>
</feature>
<comment type="caution">
    <text evidence="2">The sequence shown here is derived from an EMBL/GenBank/DDBJ whole genome shotgun (WGS) entry which is preliminary data.</text>
</comment>
<name>A0A372ZLX3_9ACTN</name>
<gene>
    <name evidence="2" type="ORF">DR950_38895</name>
</gene>
<evidence type="ECO:0000256" key="1">
    <source>
        <dbReference type="SAM" id="SignalP"/>
    </source>
</evidence>
<evidence type="ECO:0000313" key="3">
    <source>
        <dbReference type="Proteomes" id="UP000263377"/>
    </source>
</evidence>
<sequence length="315" mass="32687">MLNARKPARRISVVASMSAGLLLSSAVGATADEPPSGGAEQCYPNVICVDVNSGGTTTTPGGSKPGGGGGSGTGPQLCSYHDVPWACHDPQLGWFSSDKGCYFRPLDNPPAAGDPAWGGHDPKDGSLYTKVCPQTDGGLGGAEVVFEPTSPDGQNVNAEATAIQTAYDRVRFRPPVGRAAPQKTAVVNAPVWLWADDAALPAPGNASVAGISVTVTPRLVKADWSFGDHLQTSCTTPGTPYVPAYGDAKSPDCGYEFRTSSAREKNGVFSATVTMHWEAAVVVTGGPNPRKFTIPGINQSSKPFELKVAEMQVLN</sequence>
<feature type="chain" id="PRO_5016846549" description="ATP/GTP-binding protein" evidence="1">
    <location>
        <begin position="32"/>
        <end position="315"/>
    </location>
</feature>
<evidence type="ECO:0000313" key="2">
    <source>
        <dbReference type="EMBL" id="RGD56247.1"/>
    </source>
</evidence>
<evidence type="ECO:0008006" key="4">
    <source>
        <dbReference type="Google" id="ProtNLM"/>
    </source>
</evidence>